<evidence type="ECO:0000313" key="2">
    <source>
        <dbReference type="EMBL" id="PRP82768.1"/>
    </source>
</evidence>
<dbReference type="EMBL" id="MDYQ01000096">
    <property type="protein sequence ID" value="PRP82768.1"/>
    <property type="molecule type" value="Genomic_DNA"/>
</dbReference>
<dbReference type="STRING" id="1890364.A0A2P6NFP7"/>
<dbReference type="GO" id="GO:0006364">
    <property type="term" value="P:rRNA processing"/>
    <property type="evidence" value="ECO:0007669"/>
    <property type="project" value="InterPro"/>
</dbReference>
<name>A0A2P6NFP7_9EUKA</name>
<dbReference type="Proteomes" id="UP000241769">
    <property type="component" value="Unassembled WGS sequence"/>
</dbReference>
<dbReference type="PANTHER" id="PTHR22734:SF2">
    <property type="entry name" value="U3 SMALL NUCLEOLAR RIBONUCLEOPROTEIN PROTEIN IMP4"/>
    <property type="match status" value="1"/>
</dbReference>
<dbReference type="GO" id="GO:0030515">
    <property type="term" value="F:snoRNA binding"/>
    <property type="evidence" value="ECO:0007669"/>
    <property type="project" value="TreeGrafter"/>
</dbReference>
<organism evidence="2 3">
    <name type="scientific">Planoprotostelium fungivorum</name>
    <dbReference type="NCBI Taxonomy" id="1890364"/>
    <lineage>
        <taxon>Eukaryota</taxon>
        <taxon>Amoebozoa</taxon>
        <taxon>Evosea</taxon>
        <taxon>Variosea</taxon>
        <taxon>Cavosteliida</taxon>
        <taxon>Cavosteliaceae</taxon>
        <taxon>Planoprotostelium</taxon>
    </lineage>
</organism>
<feature type="domain" description="Brix" evidence="1">
    <location>
        <begin position="84"/>
        <end position="258"/>
    </location>
</feature>
<dbReference type="GO" id="GO:0032040">
    <property type="term" value="C:small-subunit processome"/>
    <property type="evidence" value="ECO:0007669"/>
    <property type="project" value="TreeGrafter"/>
</dbReference>
<keyword evidence="2" id="KW-0687">Ribonucleoprotein</keyword>
<dbReference type="SMART" id="SM00879">
    <property type="entry name" value="Brix"/>
    <property type="match status" value="1"/>
</dbReference>
<dbReference type="InterPro" id="IPR007109">
    <property type="entry name" value="Brix"/>
</dbReference>
<sequence length="295" mass="34058">MLRRNARLRREWLLKKSLEAKNQQHATDKQAIREVIQDPTKSLPTELRDKALRLADDEFQDDELTKNARSTEDDEYARAGVIDPKIFLTTSRDPSVKVLHFAKELSLILPNCIRTNRGAHGTGSIISAARANDCTDLVLVHGTRGAPDSIIISHLPYGPTAYFSLSNVVIRHDIPEKIPVSQQYPHLVFHGLSTTLGKRYLFPVPKPESTRVISFINQNDFISFRHHTFKKHRKEVDLKEIGPRFEMRLFQIRLGTLDMEYAENEYVLRPFMNSAKNKEALREVEEEFEKKKEEK</sequence>
<dbReference type="FunFam" id="3.40.50.10480:FF:000001">
    <property type="entry name" value="IMP4, U3 small nucleolar ribonucleoprotein"/>
    <property type="match status" value="1"/>
</dbReference>
<protein>
    <submittedName>
        <fullName evidence="2">U3 small nucleolar ribonucleoprotein IMP4</fullName>
    </submittedName>
</protein>
<dbReference type="PROSITE" id="PS50833">
    <property type="entry name" value="BRIX"/>
    <property type="match status" value="1"/>
</dbReference>
<dbReference type="GO" id="GO:0005654">
    <property type="term" value="C:nucleoplasm"/>
    <property type="evidence" value="ECO:0007669"/>
    <property type="project" value="UniProtKB-ARBA"/>
</dbReference>
<dbReference type="AlphaFoldDB" id="A0A2P6NFP7"/>
<accession>A0A2P6NFP7</accession>
<dbReference type="Gene3D" id="3.40.50.10480">
    <property type="entry name" value="Probable brix-domain ribosomal biogenesis protein"/>
    <property type="match status" value="1"/>
</dbReference>
<dbReference type="SUPFAM" id="SSF52954">
    <property type="entry name" value="Class II aaRS ABD-related"/>
    <property type="match status" value="1"/>
</dbReference>
<dbReference type="InterPro" id="IPR044281">
    <property type="entry name" value="IMP4/RPF1"/>
</dbReference>
<reference evidence="2 3" key="1">
    <citation type="journal article" date="2018" name="Genome Biol. Evol.">
        <title>Multiple Roots of Fruiting Body Formation in Amoebozoa.</title>
        <authorList>
            <person name="Hillmann F."/>
            <person name="Forbes G."/>
            <person name="Novohradska S."/>
            <person name="Ferling I."/>
            <person name="Riege K."/>
            <person name="Groth M."/>
            <person name="Westermann M."/>
            <person name="Marz M."/>
            <person name="Spaller T."/>
            <person name="Winckler T."/>
            <person name="Schaap P."/>
            <person name="Glockner G."/>
        </authorList>
    </citation>
    <scope>NUCLEOTIDE SEQUENCE [LARGE SCALE GENOMIC DNA]</scope>
    <source>
        <strain evidence="2 3">Jena</strain>
    </source>
</reference>
<proteinExistence type="predicted"/>
<dbReference type="GO" id="GO:0042274">
    <property type="term" value="P:ribosomal small subunit biogenesis"/>
    <property type="evidence" value="ECO:0007669"/>
    <property type="project" value="UniProtKB-ARBA"/>
</dbReference>
<dbReference type="FunCoup" id="A0A2P6NFP7">
    <property type="interactions" value="685"/>
</dbReference>
<dbReference type="GO" id="GO:0042134">
    <property type="term" value="F:rRNA primary transcript binding"/>
    <property type="evidence" value="ECO:0007669"/>
    <property type="project" value="InterPro"/>
</dbReference>
<dbReference type="OrthoDB" id="10253204at2759"/>
<keyword evidence="3" id="KW-1185">Reference proteome</keyword>
<evidence type="ECO:0000259" key="1">
    <source>
        <dbReference type="PROSITE" id="PS50833"/>
    </source>
</evidence>
<dbReference type="PANTHER" id="PTHR22734">
    <property type="entry name" value="U3 SMALL NUCLEOLAR RIBONUCLEOPROTEIN PROTEIN IMP4"/>
    <property type="match status" value="1"/>
</dbReference>
<evidence type="ECO:0000313" key="3">
    <source>
        <dbReference type="Proteomes" id="UP000241769"/>
    </source>
</evidence>
<gene>
    <name evidence="2" type="ORF">PROFUN_09853</name>
</gene>
<comment type="caution">
    <text evidence="2">The sequence shown here is derived from an EMBL/GenBank/DDBJ whole genome shotgun (WGS) entry which is preliminary data.</text>
</comment>
<dbReference type="InParanoid" id="A0A2P6NFP7"/>
<dbReference type="Pfam" id="PF04427">
    <property type="entry name" value="Brix"/>
    <property type="match status" value="1"/>
</dbReference>
<dbReference type="GO" id="GO:0034457">
    <property type="term" value="C:Mpp10 complex"/>
    <property type="evidence" value="ECO:0007669"/>
    <property type="project" value="UniProtKB-ARBA"/>
</dbReference>